<organism evidence="1 2">
    <name type="scientific">Adlercreutzia rubneri</name>
    <dbReference type="NCBI Taxonomy" id="2916441"/>
    <lineage>
        <taxon>Bacteria</taxon>
        <taxon>Bacillati</taxon>
        <taxon>Actinomycetota</taxon>
        <taxon>Coriobacteriia</taxon>
        <taxon>Eggerthellales</taxon>
        <taxon>Eggerthellaceae</taxon>
        <taxon>Adlercreutzia</taxon>
    </lineage>
</organism>
<reference evidence="1 2" key="1">
    <citation type="submission" date="2019-11" db="EMBL/GenBank/DDBJ databases">
        <title>Whole genome shotgun sequencing (WGS) data from Adlercreutzia equolifaciens ResAG-91, Eggerthella lenta MRI-F36, MRI-F37, MRI-F40, ResAG-49, ResAG-88, ResAG-121, ResAG-145, and Gordonibacter sp. ResAG-5, ResAG-26, ResAG-43, ResAG-50, ResAG-59.</title>
        <authorList>
            <person name="Stoll D.A."/>
            <person name="Danylec N."/>
            <person name="Franz C.M.A.P."/>
            <person name="Huch M."/>
        </authorList>
    </citation>
    <scope>NUCLEOTIDE SEQUENCE [LARGE SCALE GENOMIC DNA]</scope>
    <source>
        <strain evidence="1 2">ResAG-91</strain>
    </source>
</reference>
<dbReference type="Proteomes" id="UP000488839">
    <property type="component" value="Unassembled WGS sequence"/>
</dbReference>
<keyword evidence="2" id="KW-1185">Reference proteome</keyword>
<dbReference type="GO" id="GO:0006355">
    <property type="term" value="P:regulation of DNA-templated transcription"/>
    <property type="evidence" value="ECO:0007669"/>
    <property type="project" value="InterPro"/>
</dbReference>
<dbReference type="AlphaFoldDB" id="A0A7K1T676"/>
<dbReference type="InterPro" id="IPR013321">
    <property type="entry name" value="Arc_rbn_hlx_hlx"/>
</dbReference>
<protein>
    <recommendedName>
        <fullName evidence="3">Type II toxin-antitoxin system RelB/DinJ family antitoxin</fullName>
    </recommendedName>
</protein>
<dbReference type="RefSeq" id="WP_157012705.1">
    <property type="nucleotide sequence ID" value="NZ_WPOO01000012.1"/>
</dbReference>
<evidence type="ECO:0000313" key="2">
    <source>
        <dbReference type="Proteomes" id="UP000488839"/>
    </source>
</evidence>
<proteinExistence type="predicted"/>
<evidence type="ECO:0000313" key="1">
    <source>
        <dbReference type="EMBL" id="MVN59092.1"/>
    </source>
</evidence>
<gene>
    <name evidence="1" type="ORF">GO707_07645</name>
</gene>
<sequence>MAESVLVSARVPQAKKDASKGVLASLGANTSDLINSAFDYLLERRELPTTAPASRPSREELDAFLAASTLDVDWRGEAPDGDYRSLVRDGKRGRYESLA</sequence>
<evidence type="ECO:0008006" key="3">
    <source>
        <dbReference type="Google" id="ProtNLM"/>
    </source>
</evidence>
<dbReference type="Gene3D" id="1.10.1220.10">
    <property type="entry name" value="Met repressor-like"/>
    <property type="match status" value="1"/>
</dbReference>
<name>A0A7K1T676_9ACTN</name>
<dbReference type="EMBL" id="WPOO01000012">
    <property type="protein sequence ID" value="MVN59092.1"/>
    <property type="molecule type" value="Genomic_DNA"/>
</dbReference>
<comment type="caution">
    <text evidence="1">The sequence shown here is derived from an EMBL/GenBank/DDBJ whole genome shotgun (WGS) entry which is preliminary data.</text>
</comment>
<accession>A0A7K1T676</accession>